<keyword evidence="7" id="KW-0539">Nucleus</keyword>
<dbReference type="Proteomes" id="UP000694044">
    <property type="component" value="Unassembled WGS sequence"/>
</dbReference>
<feature type="domain" description="SET" evidence="8">
    <location>
        <begin position="84"/>
        <end position="206"/>
    </location>
</feature>
<dbReference type="InterPro" id="IPR001214">
    <property type="entry name" value="SET_dom"/>
</dbReference>
<evidence type="ECO:0000256" key="1">
    <source>
        <dbReference type="ARBA" id="ARBA00004123"/>
    </source>
</evidence>
<accession>A0A8T1VY73</accession>
<dbReference type="EMBL" id="JAGDFM010000127">
    <property type="protein sequence ID" value="KAG7385208.1"/>
    <property type="molecule type" value="Genomic_DNA"/>
</dbReference>
<keyword evidence="10" id="KW-1185">Reference proteome</keyword>
<dbReference type="PROSITE" id="PS50280">
    <property type="entry name" value="SET"/>
    <property type="match status" value="1"/>
</dbReference>
<evidence type="ECO:0000256" key="6">
    <source>
        <dbReference type="ARBA" id="ARBA00022691"/>
    </source>
</evidence>
<reference evidence="9" key="1">
    <citation type="submission" date="2021-02" db="EMBL/GenBank/DDBJ databases">
        <authorList>
            <person name="Palmer J.M."/>
        </authorList>
    </citation>
    <scope>NUCLEOTIDE SEQUENCE</scope>
    <source>
        <strain evidence="9">SCRP734</strain>
    </source>
</reference>
<dbReference type="Pfam" id="PF00856">
    <property type="entry name" value="SET"/>
    <property type="match status" value="1"/>
</dbReference>
<dbReference type="GO" id="GO:0032259">
    <property type="term" value="P:methylation"/>
    <property type="evidence" value="ECO:0007669"/>
    <property type="project" value="UniProtKB-KW"/>
</dbReference>
<dbReference type="GO" id="GO:0005694">
    <property type="term" value="C:chromosome"/>
    <property type="evidence" value="ECO:0007669"/>
    <property type="project" value="UniProtKB-SubCell"/>
</dbReference>
<sequence length="221" mass="24998">MRLPEVNERLKSLHARRPNYEEVSEEVRDEVREVEWPEYVKRIEESEVPEGIAFPDIGDGEACQCFAGCCGLKSVCSNSPRPRTSLKLFDTGRVDLGVYTTTFLNVGDVLGDYAGRLCEYDALVQGKPDQALKQNSGYTMLLHTKSVRKKYMYVEALKCGFTTRFISHSCDPNVTFVEMQNRASVKVMAIMIKDVMAGTQLTVSYGDEIWFKCACDDSWTE</sequence>
<keyword evidence="5" id="KW-0808">Transferase</keyword>
<dbReference type="SMART" id="SM00317">
    <property type="entry name" value="SET"/>
    <property type="match status" value="1"/>
</dbReference>
<gene>
    <name evidence="9" type="ORF">PHYPSEUDO_001750</name>
</gene>
<dbReference type="GO" id="GO:0008168">
    <property type="term" value="F:methyltransferase activity"/>
    <property type="evidence" value="ECO:0007669"/>
    <property type="project" value="UniProtKB-KW"/>
</dbReference>
<dbReference type="AlphaFoldDB" id="A0A8T1VY73"/>
<evidence type="ECO:0000256" key="7">
    <source>
        <dbReference type="ARBA" id="ARBA00023242"/>
    </source>
</evidence>
<comment type="caution">
    <text evidence="9">The sequence shown here is derived from an EMBL/GenBank/DDBJ whole genome shotgun (WGS) entry which is preliminary data.</text>
</comment>
<keyword evidence="4" id="KW-0489">Methyltransferase</keyword>
<dbReference type="GO" id="GO:0005634">
    <property type="term" value="C:nucleus"/>
    <property type="evidence" value="ECO:0007669"/>
    <property type="project" value="UniProtKB-SubCell"/>
</dbReference>
<dbReference type="OrthoDB" id="59296at2759"/>
<proteinExistence type="predicted"/>
<evidence type="ECO:0000313" key="9">
    <source>
        <dbReference type="EMBL" id="KAG7385208.1"/>
    </source>
</evidence>
<evidence type="ECO:0000256" key="2">
    <source>
        <dbReference type="ARBA" id="ARBA00004286"/>
    </source>
</evidence>
<comment type="subcellular location">
    <subcellularLocation>
        <location evidence="2">Chromosome</location>
    </subcellularLocation>
    <subcellularLocation>
        <location evidence="1">Nucleus</location>
    </subcellularLocation>
</comment>
<evidence type="ECO:0000256" key="5">
    <source>
        <dbReference type="ARBA" id="ARBA00022679"/>
    </source>
</evidence>
<evidence type="ECO:0000259" key="8">
    <source>
        <dbReference type="PROSITE" id="PS50280"/>
    </source>
</evidence>
<keyword evidence="6" id="KW-0949">S-adenosyl-L-methionine</keyword>
<evidence type="ECO:0000256" key="4">
    <source>
        <dbReference type="ARBA" id="ARBA00022603"/>
    </source>
</evidence>
<protein>
    <recommendedName>
        <fullName evidence="8">SET domain-containing protein</fullName>
    </recommendedName>
</protein>
<dbReference type="InterPro" id="IPR050777">
    <property type="entry name" value="SET2_Histone-Lys_MeTrsfase"/>
</dbReference>
<name>A0A8T1VY73_9STRA</name>
<keyword evidence="3" id="KW-0158">Chromosome</keyword>
<evidence type="ECO:0000256" key="3">
    <source>
        <dbReference type="ARBA" id="ARBA00022454"/>
    </source>
</evidence>
<dbReference type="PANTHER" id="PTHR22884">
    <property type="entry name" value="SET DOMAIN PROTEINS"/>
    <property type="match status" value="1"/>
</dbReference>
<organism evidence="9 10">
    <name type="scientific">Phytophthora pseudosyringae</name>
    <dbReference type="NCBI Taxonomy" id="221518"/>
    <lineage>
        <taxon>Eukaryota</taxon>
        <taxon>Sar</taxon>
        <taxon>Stramenopiles</taxon>
        <taxon>Oomycota</taxon>
        <taxon>Peronosporomycetes</taxon>
        <taxon>Peronosporales</taxon>
        <taxon>Peronosporaceae</taxon>
        <taxon>Phytophthora</taxon>
    </lineage>
</organism>
<evidence type="ECO:0000313" key="10">
    <source>
        <dbReference type="Proteomes" id="UP000694044"/>
    </source>
</evidence>